<accession>A0ABR1U9A5</accession>
<evidence type="ECO:0000256" key="1">
    <source>
        <dbReference type="SAM" id="MobiDB-lite"/>
    </source>
</evidence>
<feature type="domain" description="2EXR" evidence="2">
    <location>
        <begin position="194"/>
        <end position="279"/>
    </location>
</feature>
<comment type="caution">
    <text evidence="3">The sequence shown here is derived from an EMBL/GenBank/DDBJ whole genome shotgun (WGS) entry which is preliminary data.</text>
</comment>
<dbReference type="EMBL" id="JAQQWL010000010">
    <property type="protein sequence ID" value="KAK8054680.1"/>
    <property type="molecule type" value="Genomic_DNA"/>
</dbReference>
<dbReference type="Proteomes" id="UP001480595">
    <property type="component" value="Unassembled WGS sequence"/>
</dbReference>
<evidence type="ECO:0000313" key="3">
    <source>
        <dbReference type="EMBL" id="KAK8054680.1"/>
    </source>
</evidence>
<feature type="compositionally biased region" description="Basic residues" evidence="1">
    <location>
        <begin position="135"/>
        <end position="144"/>
    </location>
</feature>
<dbReference type="RefSeq" id="XP_066713326.1">
    <property type="nucleotide sequence ID" value="XM_066861156.1"/>
</dbReference>
<keyword evidence="4" id="KW-1185">Reference proteome</keyword>
<feature type="region of interest" description="Disordered" evidence="1">
    <location>
        <begin position="1"/>
        <end position="20"/>
    </location>
</feature>
<organism evidence="3 4">
    <name type="scientific">Apiospora phragmitis</name>
    <dbReference type="NCBI Taxonomy" id="2905665"/>
    <lineage>
        <taxon>Eukaryota</taxon>
        <taxon>Fungi</taxon>
        <taxon>Dikarya</taxon>
        <taxon>Ascomycota</taxon>
        <taxon>Pezizomycotina</taxon>
        <taxon>Sordariomycetes</taxon>
        <taxon>Xylariomycetidae</taxon>
        <taxon>Amphisphaeriales</taxon>
        <taxon>Apiosporaceae</taxon>
        <taxon>Apiospora</taxon>
    </lineage>
</organism>
<feature type="compositionally biased region" description="Polar residues" evidence="1">
    <location>
        <begin position="110"/>
        <end position="122"/>
    </location>
</feature>
<dbReference type="InterPro" id="IPR045518">
    <property type="entry name" value="2EXR"/>
</dbReference>
<sequence length="410" mass="46001">MASDNTEEALDDVVPGGTVAANPTLQHQASEGNAADDDDVLATPQHFGFMIPGSVSVGHRPQTRSMTRNQAPIFTRLQAASSRPNSISKLEDAEDIDYASSGGSLRAPHATQSPKGDANVNQVRARKPRGGPLRKSPRSRLKTILRHESTPENIDATSETPSKRRKMRNMASPRRTPSLPLRRSVRLSKPLTEFQKYPELPNELKLAIWEAACEPRLVYIRNRTAPNYSFDVQNAAPSWFNTNSVSAQIASERYRKMFSLHSPDDNRTEQYVNPDMDIVMLEPCCSGCRSYHCARYQFAEKDRLAILKLAVQTESPWLMPSVSPCWTTISLAWPNVETLYLVQTAITGDSKHEKAMIRISSEGDREKELRKRFDEWNKQAGKDQELSKLEFVTVVSKDQYTGAREDIIIG</sequence>
<feature type="compositionally biased region" description="Acidic residues" evidence="1">
    <location>
        <begin position="1"/>
        <end position="11"/>
    </location>
</feature>
<evidence type="ECO:0000313" key="4">
    <source>
        <dbReference type="Proteomes" id="UP001480595"/>
    </source>
</evidence>
<feature type="compositionally biased region" description="Polar residues" evidence="1">
    <location>
        <begin position="151"/>
        <end position="160"/>
    </location>
</feature>
<gene>
    <name evidence="3" type="ORF">PG994_009747</name>
</gene>
<evidence type="ECO:0000259" key="2">
    <source>
        <dbReference type="Pfam" id="PF20150"/>
    </source>
</evidence>
<dbReference type="PANTHER" id="PTHR35910:SF6">
    <property type="entry name" value="2EXR DOMAIN-CONTAINING PROTEIN"/>
    <property type="match status" value="1"/>
</dbReference>
<dbReference type="PANTHER" id="PTHR35910">
    <property type="entry name" value="2EXR DOMAIN-CONTAINING PROTEIN"/>
    <property type="match status" value="1"/>
</dbReference>
<dbReference type="Pfam" id="PF20150">
    <property type="entry name" value="2EXR"/>
    <property type="match status" value="1"/>
</dbReference>
<reference evidence="3 4" key="1">
    <citation type="submission" date="2023-01" db="EMBL/GenBank/DDBJ databases">
        <title>Analysis of 21 Apiospora genomes using comparative genomics revels a genus with tremendous synthesis potential of carbohydrate active enzymes and secondary metabolites.</title>
        <authorList>
            <person name="Sorensen T."/>
        </authorList>
    </citation>
    <scope>NUCLEOTIDE SEQUENCE [LARGE SCALE GENOMIC DNA]</scope>
    <source>
        <strain evidence="3 4">CBS 135458</strain>
    </source>
</reference>
<dbReference type="GeneID" id="92094219"/>
<protein>
    <recommendedName>
        <fullName evidence="2">2EXR domain-containing protein</fullName>
    </recommendedName>
</protein>
<name>A0ABR1U9A5_9PEZI</name>
<feature type="region of interest" description="Disordered" evidence="1">
    <location>
        <begin position="99"/>
        <end position="177"/>
    </location>
</feature>
<proteinExistence type="predicted"/>